<dbReference type="GO" id="GO:0003960">
    <property type="term" value="F:quinone reductase (NADPH) activity"/>
    <property type="evidence" value="ECO:0007669"/>
    <property type="project" value="TreeGrafter"/>
</dbReference>
<evidence type="ECO:0000256" key="2">
    <source>
        <dbReference type="ARBA" id="ARBA00023002"/>
    </source>
</evidence>
<reference evidence="4" key="1">
    <citation type="submission" date="2021-06" db="EMBL/GenBank/DDBJ databases">
        <authorList>
            <person name="Arsene-Ploetze F."/>
        </authorList>
    </citation>
    <scope>NUCLEOTIDE SEQUENCE</scope>
    <source>
        <strain evidence="4">SBRY1</strain>
    </source>
</reference>
<dbReference type="Gene3D" id="3.40.50.720">
    <property type="entry name" value="NAD(P)-binding Rossmann-like Domain"/>
    <property type="match status" value="1"/>
</dbReference>
<feature type="domain" description="Enoyl reductase (ER)" evidence="3">
    <location>
        <begin position="10"/>
        <end position="308"/>
    </location>
</feature>
<keyword evidence="2" id="KW-0560">Oxidoreductase</keyword>
<dbReference type="SUPFAM" id="SSF51735">
    <property type="entry name" value="NAD(P)-binding Rossmann-fold domains"/>
    <property type="match status" value="1"/>
</dbReference>
<dbReference type="PANTHER" id="PTHR48106">
    <property type="entry name" value="QUINONE OXIDOREDUCTASE PIG3-RELATED"/>
    <property type="match status" value="1"/>
</dbReference>
<dbReference type="InterPro" id="IPR011032">
    <property type="entry name" value="GroES-like_sf"/>
</dbReference>
<dbReference type="InterPro" id="IPR036291">
    <property type="entry name" value="NAD(P)-bd_dom_sf"/>
</dbReference>
<name>A0A9W4H6D8_9ACTN</name>
<evidence type="ECO:0000313" key="5">
    <source>
        <dbReference type="Proteomes" id="UP001153328"/>
    </source>
</evidence>
<evidence type="ECO:0000259" key="3">
    <source>
        <dbReference type="SMART" id="SM00829"/>
    </source>
</evidence>
<dbReference type="Pfam" id="PF08240">
    <property type="entry name" value="ADH_N"/>
    <property type="match status" value="1"/>
</dbReference>
<protein>
    <submittedName>
        <fullName evidence="4">NADPH:quinone reductase</fullName>
    </submittedName>
</protein>
<dbReference type="InterPro" id="IPR020843">
    <property type="entry name" value="ER"/>
</dbReference>
<evidence type="ECO:0000313" key="4">
    <source>
        <dbReference type="EMBL" id="CAG7654057.1"/>
    </source>
</evidence>
<dbReference type="GO" id="GO:0035925">
    <property type="term" value="F:mRNA 3'-UTR AU-rich region binding"/>
    <property type="evidence" value="ECO:0007669"/>
    <property type="project" value="TreeGrafter"/>
</dbReference>
<comment type="caution">
    <text evidence="4">The sequence shown here is derived from an EMBL/GenBank/DDBJ whole genome shotgun (WGS) entry which is preliminary data.</text>
</comment>
<dbReference type="InterPro" id="IPR013154">
    <property type="entry name" value="ADH-like_N"/>
</dbReference>
<dbReference type="SMART" id="SM00829">
    <property type="entry name" value="PKS_ER"/>
    <property type="match status" value="1"/>
</dbReference>
<dbReference type="EMBL" id="CAJVAX010000020">
    <property type="protein sequence ID" value="CAG7654057.1"/>
    <property type="molecule type" value="Genomic_DNA"/>
</dbReference>
<dbReference type="AlphaFoldDB" id="A0A9W4H6D8"/>
<dbReference type="CDD" id="cd05289">
    <property type="entry name" value="MDR_like_2"/>
    <property type="match status" value="1"/>
</dbReference>
<keyword evidence="5" id="KW-1185">Reference proteome</keyword>
<organism evidence="4 5">
    <name type="scientific">Actinacidiphila bryophytorum</name>
    <dbReference type="NCBI Taxonomy" id="1436133"/>
    <lineage>
        <taxon>Bacteria</taxon>
        <taxon>Bacillati</taxon>
        <taxon>Actinomycetota</taxon>
        <taxon>Actinomycetes</taxon>
        <taxon>Kitasatosporales</taxon>
        <taxon>Streptomycetaceae</taxon>
        <taxon>Actinacidiphila</taxon>
    </lineage>
</organism>
<accession>A0A9W4H6D8</accession>
<evidence type="ECO:0000256" key="1">
    <source>
        <dbReference type="ARBA" id="ARBA00022857"/>
    </source>
</evidence>
<dbReference type="PANTHER" id="PTHR48106:SF13">
    <property type="entry name" value="QUINONE OXIDOREDUCTASE-RELATED"/>
    <property type="match status" value="1"/>
</dbReference>
<proteinExistence type="predicted"/>
<dbReference type="GO" id="GO:0070402">
    <property type="term" value="F:NADPH binding"/>
    <property type="evidence" value="ECO:0007669"/>
    <property type="project" value="TreeGrafter"/>
</dbReference>
<dbReference type="Gene3D" id="3.90.180.10">
    <property type="entry name" value="Medium-chain alcohol dehydrogenases, catalytic domain"/>
    <property type="match status" value="1"/>
</dbReference>
<gene>
    <name evidence="4" type="ORF">SBRY_60348</name>
</gene>
<keyword evidence="1" id="KW-0521">NADP</keyword>
<dbReference type="SUPFAM" id="SSF50129">
    <property type="entry name" value="GroES-like"/>
    <property type="match status" value="1"/>
</dbReference>
<dbReference type="Proteomes" id="UP001153328">
    <property type="component" value="Unassembled WGS sequence"/>
</dbReference>
<sequence length="311" mass="31251">MRAVVVRDFGGPEALVTVEQPLPEPGPGQVRIAVQAAAVNPIDLAVRAGSMITIGFAEPQPQFGIGWDVVGTVDAVGAGAGFAVGDAVIGLVDRLDLVTGGYAEYVVLDAAAVGRAPRDVPSAEAATLPLCGLTAAQALDLLDLAPGDTLLVTGAAGGVGGFAVELAVARGLRVVALASPDDEELVCGLGAQHFVPRGERVADAVRAVVPGGVDGVLDAAGLKTRALEALRAGGAFVAVGLGADPVPRRGTRVHNVWVRADGPRLTELAALVEAGRLTLRVAATYPLAAAAAAHTRQAQAGLRGRLVLLPA</sequence>
<dbReference type="GO" id="GO:0005829">
    <property type="term" value="C:cytosol"/>
    <property type="evidence" value="ECO:0007669"/>
    <property type="project" value="TreeGrafter"/>
</dbReference>
<dbReference type="RefSeq" id="WP_205044671.1">
    <property type="nucleotide sequence ID" value="NZ_CAJVAX010000020.1"/>
</dbReference>
<dbReference type="Pfam" id="PF13602">
    <property type="entry name" value="ADH_zinc_N_2"/>
    <property type="match status" value="1"/>
</dbReference>